<proteinExistence type="predicted"/>
<keyword evidence="1" id="KW-0732">Signal</keyword>
<sequence length="702" mass="78824">MPYLPSMPTRCIARTVATFCFLAIASQTGSAQTAPSLSIDQDGLKLIHSDHAASALHSPTEGLWSIGTGWSENASTAWHHGQPDHVERRGPWSIATGTVSTVDGVWEIRDLYRVMPLGVVQAKRRWHYTGEKPSGPVVLSVRFVIDSAKNETPQPFLPGINYYGNPSGTRIDDTRVPTWSGRPGEEALYEEHRYPLPFAAVEQTGKAVAAIHSRPSRLPFAAREDLWWSLGLVAGEGTVGMTLRSGPTASNGQRGVVKARQTMFLPYEDAHLVDIPPGAIIEKEFWLQFTPATDPGHGFRHPLWTSIDLFDPRTDRSLPRPADVMAAKMNDTFDRWHEDDQCAGFRTRPPGSNPWIMMGWADRAEVAPRALLGMDLRPYTDQPDKWKQRAADALDFLTSAPTRKAPYGDGFPIVYDYQSHRWLPLQNPLSQAQTLHAMVDAITETDHPHRDQWMRFVATHLDAIAERILKSDWRPVSTNEAFAIAPLVKGSSYASNDRWMAAAIKLADHTIERHLDMKEPYWGGTLDARCEDKEGAWAALQGFAALYRASRDPRYLRAAVHAGDVCLSYLYVWDVTLPPGRLADHDLKTRGWTGVSVQNQHLDVFGVVFTPTLWELADWTGDQRYRQLAKIMFVSCGQMTDLATGVQGEQLLQTNYEQHDPRDVVEGMRGDYAERWNIYWITAHFLTAAADFEKLGVDWRSF</sequence>
<evidence type="ECO:0000313" key="3">
    <source>
        <dbReference type="Proteomes" id="UP000318081"/>
    </source>
</evidence>
<reference evidence="2 3" key="1">
    <citation type="submission" date="2019-02" db="EMBL/GenBank/DDBJ databases">
        <title>Deep-cultivation of Planctomycetes and their phenomic and genomic characterization uncovers novel biology.</title>
        <authorList>
            <person name="Wiegand S."/>
            <person name="Jogler M."/>
            <person name="Boedeker C."/>
            <person name="Pinto D."/>
            <person name="Vollmers J."/>
            <person name="Rivas-Marin E."/>
            <person name="Kohn T."/>
            <person name="Peeters S.H."/>
            <person name="Heuer A."/>
            <person name="Rast P."/>
            <person name="Oberbeckmann S."/>
            <person name="Bunk B."/>
            <person name="Jeske O."/>
            <person name="Meyerdierks A."/>
            <person name="Storesund J.E."/>
            <person name="Kallscheuer N."/>
            <person name="Luecker S."/>
            <person name="Lage O.M."/>
            <person name="Pohl T."/>
            <person name="Merkel B.J."/>
            <person name="Hornburger P."/>
            <person name="Mueller R.-W."/>
            <person name="Bruemmer F."/>
            <person name="Labrenz M."/>
            <person name="Spormann A.M."/>
            <person name="Op den Camp H."/>
            <person name="Overmann J."/>
            <person name="Amann R."/>
            <person name="Jetten M.S.M."/>
            <person name="Mascher T."/>
            <person name="Medema M.H."/>
            <person name="Devos D.P."/>
            <person name="Kaster A.-K."/>
            <person name="Ovreas L."/>
            <person name="Rohde M."/>
            <person name="Galperin M.Y."/>
            <person name="Jogler C."/>
        </authorList>
    </citation>
    <scope>NUCLEOTIDE SEQUENCE [LARGE SCALE GENOMIC DNA]</scope>
    <source>
        <strain evidence="2 3">TBK1r</strain>
    </source>
</reference>
<dbReference type="InterPro" id="IPR008928">
    <property type="entry name" value="6-hairpin_glycosidase_sf"/>
</dbReference>
<dbReference type="SUPFAM" id="SSF48208">
    <property type="entry name" value="Six-hairpin glycosidases"/>
    <property type="match status" value="1"/>
</dbReference>
<evidence type="ECO:0000313" key="2">
    <source>
        <dbReference type="EMBL" id="QDV84126.1"/>
    </source>
</evidence>
<evidence type="ECO:0000256" key="1">
    <source>
        <dbReference type="SAM" id="SignalP"/>
    </source>
</evidence>
<feature type="signal peptide" evidence="1">
    <location>
        <begin position="1"/>
        <end position="31"/>
    </location>
</feature>
<feature type="chain" id="PRO_5045697829" evidence="1">
    <location>
        <begin position="32"/>
        <end position="702"/>
    </location>
</feature>
<dbReference type="Proteomes" id="UP000318081">
    <property type="component" value="Chromosome"/>
</dbReference>
<protein>
    <submittedName>
        <fullName evidence="2">Uncharacterized protein</fullName>
    </submittedName>
</protein>
<dbReference type="RefSeq" id="WP_145211958.1">
    <property type="nucleotide sequence ID" value="NZ_CP036432.1"/>
</dbReference>
<dbReference type="EMBL" id="CP036432">
    <property type="protein sequence ID" value="QDV84126.1"/>
    <property type="molecule type" value="Genomic_DNA"/>
</dbReference>
<name>A0ABX5XS21_9BACT</name>
<keyword evidence="3" id="KW-1185">Reference proteome</keyword>
<organism evidence="2 3">
    <name type="scientific">Stieleria magnilauensis</name>
    <dbReference type="NCBI Taxonomy" id="2527963"/>
    <lineage>
        <taxon>Bacteria</taxon>
        <taxon>Pseudomonadati</taxon>
        <taxon>Planctomycetota</taxon>
        <taxon>Planctomycetia</taxon>
        <taxon>Pirellulales</taxon>
        <taxon>Pirellulaceae</taxon>
        <taxon>Stieleria</taxon>
    </lineage>
</organism>
<gene>
    <name evidence="2" type="ORF">TBK1r_30710</name>
</gene>
<accession>A0ABX5XS21</accession>